<organism evidence="1 2">
    <name type="scientific">Klebsiella michiganensis</name>
    <dbReference type="NCBI Taxonomy" id="1134687"/>
    <lineage>
        <taxon>Bacteria</taxon>
        <taxon>Pseudomonadati</taxon>
        <taxon>Pseudomonadota</taxon>
        <taxon>Gammaproteobacteria</taxon>
        <taxon>Enterobacterales</taxon>
        <taxon>Enterobacteriaceae</taxon>
        <taxon>Klebsiella/Raoultella group</taxon>
        <taxon>Klebsiella</taxon>
    </lineage>
</organism>
<dbReference type="EMBL" id="PIDR01000847">
    <property type="protein sequence ID" value="PLO65638.1"/>
    <property type="molecule type" value="Genomic_DNA"/>
</dbReference>
<dbReference type="AlphaFoldDB" id="A0A2J5PIF9"/>
<reference evidence="1 2" key="2">
    <citation type="submission" date="2018-01" db="EMBL/GenBank/DDBJ databases">
        <title>Genomic study of Klebsiella pneumoniae.</title>
        <authorList>
            <person name="Yang Y."/>
            <person name="Bicalho R."/>
        </authorList>
    </citation>
    <scope>NUCLEOTIDE SEQUENCE [LARGE SCALE GENOMIC DNA]</scope>
    <source>
        <strain evidence="1 2">A10</strain>
    </source>
</reference>
<evidence type="ECO:0000313" key="2">
    <source>
        <dbReference type="Proteomes" id="UP000234667"/>
    </source>
</evidence>
<sequence length="31" mass="3781">MDRIIEKLDRGWWIVSHEQKLWLPDGELPYG</sequence>
<accession>A0A2J5PIF9</accession>
<reference evidence="1 2" key="1">
    <citation type="submission" date="2017-11" db="EMBL/GenBank/DDBJ databases">
        <authorList>
            <person name="Han C.G."/>
        </authorList>
    </citation>
    <scope>NUCLEOTIDE SEQUENCE [LARGE SCALE GENOMIC DNA]</scope>
    <source>
        <strain evidence="1 2">A10</strain>
    </source>
</reference>
<name>A0A2J5PIF9_9ENTR</name>
<dbReference type="Proteomes" id="UP000234667">
    <property type="component" value="Unassembled WGS sequence"/>
</dbReference>
<dbReference type="SUPFAM" id="SSF55811">
    <property type="entry name" value="Nudix"/>
    <property type="match status" value="1"/>
</dbReference>
<feature type="non-terminal residue" evidence="1">
    <location>
        <position position="31"/>
    </location>
</feature>
<proteinExistence type="predicted"/>
<protein>
    <submittedName>
        <fullName evidence="1">NAD(+) diphosphatase</fullName>
    </submittedName>
</protein>
<dbReference type="InterPro" id="IPR015797">
    <property type="entry name" value="NUDIX_hydrolase-like_dom_sf"/>
</dbReference>
<gene>
    <name evidence="1" type="primary">nudC</name>
    <name evidence="1" type="ORF">CWN49_22795</name>
</gene>
<comment type="caution">
    <text evidence="1">The sequence shown here is derived from an EMBL/GenBank/DDBJ whole genome shotgun (WGS) entry which is preliminary data.</text>
</comment>
<evidence type="ECO:0000313" key="1">
    <source>
        <dbReference type="EMBL" id="PLO65638.1"/>
    </source>
</evidence>